<sequence>MDPRSTLTALLLIYRLRLLNLQRRKVELKRLQALSRPPRQRKARRWYVRPRSLNRGETGEYIRRAKTFETDPEYYKEYFRMTEPQFKLLLKLVTPLILHDPTHIQPITAEERLVLTLRILATGISQTADTHSFAICQTTVGNIFKETTKAIYTALKDAYIGEPSKDRWQQNAESFEAMWNFPNCIGAIDGKHVQIKKPKNGGSKGINYKGTHSVVLMAVARADHTFVYVDVGGFGRQSDGGTWQNCTLGRAFSDGELVLPTARKPPLCAKKLPLSRARRVVENAFSILAAKWEIFRGPIALEPQQVIYLTLACCALQTFLITENAKAGDNYISPTLVDSGAADGTFVPGSWRKTMPASMIPLRVSGNRAGRAAIKTREDFSEHFSTHGSVPWQDNMVFGLLNKRLYQDSNKLKHHEN</sequence>
<evidence type="ECO:0000256" key="6">
    <source>
        <dbReference type="ARBA" id="ARBA00022801"/>
    </source>
</evidence>
<evidence type="ECO:0000259" key="8">
    <source>
        <dbReference type="Pfam" id="PF13359"/>
    </source>
</evidence>
<dbReference type="Pfam" id="PF13359">
    <property type="entry name" value="DDE_Tnp_4"/>
    <property type="match status" value="1"/>
</dbReference>
<comment type="caution">
    <text evidence="9">The sequence shown here is derived from an EMBL/GenBank/DDBJ whole genome shotgun (WGS) entry which is preliminary data.</text>
</comment>
<evidence type="ECO:0000256" key="4">
    <source>
        <dbReference type="ARBA" id="ARBA00022722"/>
    </source>
</evidence>
<dbReference type="PANTHER" id="PTHR22930:SF269">
    <property type="entry name" value="NUCLEASE HARBI1-LIKE PROTEIN"/>
    <property type="match status" value="1"/>
</dbReference>
<dbReference type="GO" id="GO:0016787">
    <property type="term" value="F:hydrolase activity"/>
    <property type="evidence" value="ECO:0007669"/>
    <property type="project" value="UniProtKB-KW"/>
</dbReference>
<evidence type="ECO:0000256" key="2">
    <source>
        <dbReference type="ARBA" id="ARBA00004123"/>
    </source>
</evidence>
<dbReference type="InterPro" id="IPR027806">
    <property type="entry name" value="HARBI1_dom"/>
</dbReference>
<keyword evidence="10" id="KW-1185">Reference proteome</keyword>
<dbReference type="AlphaFoldDB" id="A0A1D1W0Q6"/>
<dbReference type="OrthoDB" id="10061326at2759"/>
<evidence type="ECO:0000256" key="3">
    <source>
        <dbReference type="ARBA" id="ARBA00006958"/>
    </source>
</evidence>
<evidence type="ECO:0000313" key="9">
    <source>
        <dbReference type="EMBL" id="GAV06223.1"/>
    </source>
</evidence>
<feature type="domain" description="DDE Tnp4" evidence="8">
    <location>
        <begin position="188"/>
        <end position="258"/>
    </location>
</feature>
<accession>A0A1D1W0Q6</accession>
<dbReference type="STRING" id="947166.A0A1D1W0Q6"/>
<keyword evidence="6" id="KW-0378">Hydrolase</keyword>
<comment type="similarity">
    <text evidence="3">Belongs to the HARBI1 family.</text>
</comment>
<reference evidence="9 10" key="1">
    <citation type="journal article" date="2016" name="Nat. Commun.">
        <title>Extremotolerant tardigrade genome and improved radiotolerance of human cultured cells by tardigrade-unique protein.</title>
        <authorList>
            <person name="Hashimoto T."/>
            <person name="Horikawa D.D."/>
            <person name="Saito Y."/>
            <person name="Kuwahara H."/>
            <person name="Kozuka-Hata H."/>
            <person name="Shin-I T."/>
            <person name="Minakuchi Y."/>
            <person name="Ohishi K."/>
            <person name="Motoyama A."/>
            <person name="Aizu T."/>
            <person name="Enomoto A."/>
            <person name="Kondo K."/>
            <person name="Tanaka S."/>
            <person name="Hara Y."/>
            <person name="Koshikawa S."/>
            <person name="Sagara H."/>
            <person name="Miura T."/>
            <person name="Yokobori S."/>
            <person name="Miyagawa K."/>
            <person name="Suzuki Y."/>
            <person name="Kubo T."/>
            <person name="Oyama M."/>
            <person name="Kohara Y."/>
            <person name="Fujiyama A."/>
            <person name="Arakawa K."/>
            <person name="Katayama T."/>
            <person name="Toyoda A."/>
            <person name="Kunieda T."/>
        </authorList>
    </citation>
    <scope>NUCLEOTIDE SEQUENCE [LARGE SCALE GENOMIC DNA]</scope>
    <source>
        <strain evidence="9 10">YOKOZUNA-1</strain>
    </source>
</reference>
<keyword evidence="7" id="KW-0539">Nucleus</keyword>
<dbReference type="InterPro" id="IPR045249">
    <property type="entry name" value="HARBI1-like"/>
</dbReference>
<dbReference type="GO" id="GO:0005634">
    <property type="term" value="C:nucleus"/>
    <property type="evidence" value="ECO:0007669"/>
    <property type="project" value="UniProtKB-SubCell"/>
</dbReference>
<comment type="cofactor">
    <cofactor evidence="1">
        <name>a divalent metal cation</name>
        <dbReference type="ChEBI" id="CHEBI:60240"/>
    </cofactor>
</comment>
<keyword evidence="4" id="KW-0540">Nuclease</keyword>
<dbReference type="GO" id="GO:0046872">
    <property type="term" value="F:metal ion binding"/>
    <property type="evidence" value="ECO:0007669"/>
    <property type="project" value="UniProtKB-KW"/>
</dbReference>
<evidence type="ECO:0000313" key="10">
    <source>
        <dbReference type="Proteomes" id="UP000186922"/>
    </source>
</evidence>
<gene>
    <name evidence="9" type="primary">RvY_16244-1</name>
    <name evidence="9" type="synonym">RvY_16244.1</name>
    <name evidence="9" type="ORF">RvY_16244</name>
</gene>
<organism evidence="9 10">
    <name type="scientific">Ramazzottius varieornatus</name>
    <name type="common">Water bear</name>
    <name type="synonym">Tardigrade</name>
    <dbReference type="NCBI Taxonomy" id="947166"/>
    <lineage>
        <taxon>Eukaryota</taxon>
        <taxon>Metazoa</taxon>
        <taxon>Ecdysozoa</taxon>
        <taxon>Tardigrada</taxon>
        <taxon>Eutardigrada</taxon>
        <taxon>Parachela</taxon>
        <taxon>Hypsibioidea</taxon>
        <taxon>Ramazzottiidae</taxon>
        <taxon>Ramazzottius</taxon>
    </lineage>
</organism>
<dbReference type="Proteomes" id="UP000186922">
    <property type="component" value="Unassembled WGS sequence"/>
</dbReference>
<name>A0A1D1W0Q6_RAMVA</name>
<comment type="subcellular location">
    <subcellularLocation>
        <location evidence="2">Nucleus</location>
    </subcellularLocation>
</comment>
<dbReference type="EMBL" id="BDGG01000013">
    <property type="protein sequence ID" value="GAV06223.1"/>
    <property type="molecule type" value="Genomic_DNA"/>
</dbReference>
<evidence type="ECO:0000256" key="7">
    <source>
        <dbReference type="ARBA" id="ARBA00023242"/>
    </source>
</evidence>
<proteinExistence type="inferred from homology"/>
<evidence type="ECO:0000256" key="5">
    <source>
        <dbReference type="ARBA" id="ARBA00022723"/>
    </source>
</evidence>
<dbReference type="PANTHER" id="PTHR22930">
    <property type="match status" value="1"/>
</dbReference>
<protein>
    <recommendedName>
        <fullName evidence="8">DDE Tnp4 domain-containing protein</fullName>
    </recommendedName>
</protein>
<evidence type="ECO:0000256" key="1">
    <source>
        <dbReference type="ARBA" id="ARBA00001968"/>
    </source>
</evidence>
<dbReference type="GO" id="GO:0004518">
    <property type="term" value="F:nuclease activity"/>
    <property type="evidence" value="ECO:0007669"/>
    <property type="project" value="UniProtKB-KW"/>
</dbReference>
<keyword evidence="5" id="KW-0479">Metal-binding</keyword>